<organism evidence="1 2">
    <name type="scientific">Funneliformis mosseae</name>
    <name type="common">Endomycorrhizal fungus</name>
    <name type="synonym">Glomus mosseae</name>
    <dbReference type="NCBI Taxonomy" id="27381"/>
    <lineage>
        <taxon>Eukaryota</taxon>
        <taxon>Fungi</taxon>
        <taxon>Fungi incertae sedis</taxon>
        <taxon>Mucoromycota</taxon>
        <taxon>Glomeromycotina</taxon>
        <taxon>Glomeromycetes</taxon>
        <taxon>Glomerales</taxon>
        <taxon>Glomeraceae</taxon>
        <taxon>Funneliformis</taxon>
    </lineage>
</organism>
<evidence type="ECO:0000313" key="2">
    <source>
        <dbReference type="Proteomes" id="UP000789375"/>
    </source>
</evidence>
<dbReference type="EMBL" id="CAJVPP010002823">
    <property type="protein sequence ID" value="CAG8612702.1"/>
    <property type="molecule type" value="Genomic_DNA"/>
</dbReference>
<dbReference type="Proteomes" id="UP000789375">
    <property type="component" value="Unassembled WGS sequence"/>
</dbReference>
<protein>
    <submittedName>
        <fullName evidence="1">16463_t:CDS:1</fullName>
    </submittedName>
</protein>
<gene>
    <name evidence="1" type="ORF">FMOSSE_LOCUS9551</name>
</gene>
<sequence length="176" mass="19985">MPYVFSAIGYVTEANTISASSSNFTFITNGIIAYKRPQEVFVSLQCNVLSAPVVEDNNIMFKLQALEFNGKNRTEIPITCVYSTQNSRIMNKLQKGNKINIIGNLIKNDEEVIVLDNYIVYVNNAINFSSMEKKDLSKILWLNLSSLKKITHKNQLQISNDLSDLLMIVKKKKLMK</sequence>
<reference evidence="1" key="1">
    <citation type="submission" date="2021-06" db="EMBL/GenBank/DDBJ databases">
        <authorList>
            <person name="Kallberg Y."/>
            <person name="Tangrot J."/>
            <person name="Rosling A."/>
        </authorList>
    </citation>
    <scope>NUCLEOTIDE SEQUENCE</scope>
    <source>
        <strain evidence="1">87-6 pot B 2015</strain>
    </source>
</reference>
<evidence type="ECO:0000313" key="1">
    <source>
        <dbReference type="EMBL" id="CAG8612702.1"/>
    </source>
</evidence>
<comment type="caution">
    <text evidence="1">The sequence shown here is derived from an EMBL/GenBank/DDBJ whole genome shotgun (WGS) entry which is preliminary data.</text>
</comment>
<dbReference type="AlphaFoldDB" id="A0A9N9CUM2"/>
<keyword evidence="2" id="KW-1185">Reference proteome</keyword>
<name>A0A9N9CUM2_FUNMO</name>
<proteinExistence type="predicted"/>
<accession>A0A9N9CUM2</accession>